<dbReference type="RefSeq" id="WP_255035360.1">
    <property type="nucleotide sequence ID" value="NZ_RJUF01000002.1"/>
</dbReference>
<evidence type="ECO:0000313" key="2">
    <source>
        <dbReference type="EMBL" id="MCP9761620.1"/>
    </source>
</evidence>
<dbReference type="InterPro" id="IPR050229">
    <property type="entry name" value="GlpE_sulfurtransferase"/>
</dbReference>
<dbReference type="CDD" id="cd00158">
    <property type="entry name" value="RHOD"/>
    <property type="match status" value="1"/>
</dbReference>
<dbReference type="Gene3D" id="3.40.250.10">
    <property type="entry name" value="Rhodanese-like domain"/>
    <property type="match status" value="1"/>
</dbReference>
<dbReference type="Proteomes" id="UP001204144">
    <property type="component" value="Unassembled WGS sequence"/>
</dbReference>
<dbReference type="InterPro" id="IPR001763">
    <property type="entry name" value="Rhodanese-like_dom"/>
</dbReference>
<dbReference type="InterPro" id="IPR036873">
    <property type="entry name" value="Rhodanese-like_dom_sf"/>
</dbReference>
<dbReference type="EMBL" id="RJUF01000002">
    <property type="protein sequence ID" value="MCP9761620.1"/>
    <property type="molecule type" value="Genomic_DNA"/>
</dbReference>
<reference evidence="2 3" key="1">
    <citation type="submission" date="2018-11" db="EMBL/GenBank/DDBJ databases">
        <title>Novel bacteria species description.</title>
        <authorList>
            <person name="Han J.-H."/>
        </authorList>
    </citation>
    <scope>NUCLEOTIDE SEQUENCE [LARGE SCALE GENOMIC DNA]</scope>
    <source>
        <strain evidence="2 3">KCTC23259</strain>
    </source>
</reference>
<protein>
    <submittedName>
        <fullName evidence="2">Rhodanese-like domain-containing protein</fullName>
    </submittedName>
</protein>
<comment type="caution">
    <text evidence="2">The sequence shown here is derived from an EMBL/GenBank/DDBJ whole genome shotgun (WGS) entry which is preliminary data.</text>
</comment>
<keyword evidence="3" id="KW-1185">Reference proteome</keyword>
<dbReference type="SMART" id="SM00450">
    <property type="entry name" value="RHOD"/>
    <property type="match status" value="1"/>
</dbReference>
<gene>
    <name evidence="2" type="ORF">EGI31_01550</name>
</gene>
<feature type="domain" description="Rhodanese" evidence="1">
    <location>
        <begin position="20"/>
        <end position="101"/>
    </location>
</feature>
<dbReference type="AlphaFoldDB" id="A0AAE3KVR8"/>
<evidence type="ECO:0000313" key="3">
    <source>
        <dbReference type="Proteomes" id="UP001204144"/>
    </source>
</evidence>
<dbReference type="PANTHER" id="PTHR43031:SF1">
    <property type="entry name" value="PYRIDINE NUCLEOTIDE-DISULPHIDE OXIDOREDUCTASE"/>
    <property type="match status" value="1"/>
</dbReference>
<dbReference type="PROSITE" id="PS50206">
    <property type="entry name" value="RHODANESE_3"/>
    <property type="match status" value="1"/>
</dbReference>
<dbReference type="PANTHER" id="PTHR43031">
    <property type="entry name" value="FAD-DEPENDENT OXIDOREDUCTASE"/>
    <property type="match status" value="1"/>
</dbReference>
<organism evidence="2 3">
    <name type="scientific">Lacihabitans soyangensis</name>
    <dbReference type="NCBI Taxonomy" id="869394"/>
    <lineage>
        <taxon>Bacteria</taxon>
        <taxon>Pseudomonadati</taxon>
        <taxon>Bacteroidota</taxon>
        <taxon>Cytophagia</taxon>
        <taxon>Cytophagales</taxon>
        <taxon>Leadbetterellaceae</taxon>
        <taxon>Lacihabitans</taxon>
    </lineage>
</organism>
<proteinExistence type="predicted"/>
<dbReference type="SUPFAM" id="SSF52821">
    <property type="entry name" value="Rhodanese/Cell cycle control phosphatase"/>
    <property type="match status" value="1"/>
</dbReference>
<accession>A0AAE3KVR8</accession>
<evidence type="ECO:0000259" key="1">
    <source>
        <dbReference type="PROSITE" id="PS50206"/>
    </source>
</evidence>
<sequence>MGFFSSLFGGGSSVDVKSTIENGAIIIDVRTPEEFSGGHVKGSVNIPLDRIQGNIAKIKAYKKPIVVCCASGMRSSNAKRVLTKNGLEEVYDGGSWMSINR</sequence>
<dbReference type="Pfam" id="PF00581">
    <property type="entry name" value="Rhodanese"/>
    <property type="match status" value="1"/>
</dbReference>
<name>A0AAE3KVR8_9BACT</name>